<dbReference type="InterPro" id="IPR005025">
    <property type="entry name" value="FMN_Rdtase-like_dom"/>
</dbReference>
<accession>A0A1J7BDA4</accession>
<dbReference type="Proteomes" id="UP000243342">
    <property type="component" value="Unassembled WGS sequence"/>
</dbReference>
<feature type="domain" description="NADPH-dependent FMN reductase-like" evidence="1">
    <location>
        <begin position="1"/>
        <end position="146"/>
    </location>
</feature>
<dbReference type="EMBL" id="MLCF01000083">
    <property type="protein sequence ID" value="OIV36630.1"/>
    <property type="molecule type" value="Genomic_DNA"/>
</dbReference>
<keyword evidence="3" id="KW-1185">Reference proteome</keyword>
<dbReference type="GO" id="GO:0016491">
    <property type="term" value="F:oxidoreductase activity"/>
    <property type="evidence" value="ECO:0007669"/>
    <property type="project" value="InterPro"/>
</dbReference>
<dbReference type="Pfam" id="PF03358">
    <property type="entry name" value="FMN_red"/>
    <property type="match status" value="1"/>
</dbReference>
<dbReference type="InterPro" id="IPR029039">
    <property type="entry name" value="Flavoprotein-like_sf"/>
</dbReference>
<dbReference type="SUPFAM" id="SSF52218">
    <property type="entry name" value="Flavoproteins"/>
    <property type="match status" value="1"/>
</dbReference>
<proteinExistence type="predicted"/>
<dbReference type="STRING" id="1428644.BIV57_15320"/>
<organism evidence="2 3">
    <name type="scientific">Mangrovactinospora gilvigrisea</name>
    <dbReference type="NCBI Taxonomy" id="1428644"/>
    <lineage>
        <taxon>Bacteria</taxon>
        <taxon>Bacillati</taxon>
        <taxon>Actinomycetota</taxon>
        <taxon>Actinomycetes</taxon>
        <taxon>Kitasatosporales</taxon>
        <taxon>Streptomycetaceae</taxon>
        <taxon>Mangrovactinospora</taxon>
    </lineage>
</organism>
<protein>
    <submittedName>
        <fullName evidence="2">NADPH-dependent FMN reductase</fullName>
    </submittedName>
</protein>
<evidence type="ECO:0000313" key="2">
    <source>
        <dbReference type="EMBL" id="OIV36630.1"/>
    </source>
</evidence>
<dbReference type="GO" id="GO:0010181">
    <property type="term" value="F:FMN binding"/>
    <property type="evidence" value="ECO:0007669"/>
    <property type="project" value="TreeGrafter"/>
</dbReference>
<gene>
    <name evidence="2" type="ORF">BIV57_15320</name>
</gene>
<reference evidence="2 3" key="1">
    <citation type="submission" date="2016-10" db="EMBL/GenBank/DDBJ databases">
        <title>Genome sequence of Streptomyces gilvigriseus MUSC 26.</title>
        <authorList>
            <person name="Lee L.-H."/>
            <person name="Ser H.-L."/>
        </authorList>
    </citation>
    <scope>NUCLEOTIDE SEQUENCE [LARGE SCALE GENOMIC DNA]</scope>
    <source>
        <strain evidence="2 3">MUSC 26</strain>
    </source>
</reference>
<evidence type="ECO:0000259" key="1">
    <source>
        <dbReference type="Pfam" id="PF03358"/>
    </source>
</evidence>
<dbReference type="PANTHER" id="PTHR30543">
    <property type="entry name" value="CHROMATE REDUCTASE"/>
    <property type="match status" value="1"/>
</dbReference>
<evidence type="ECO:0000313" key="3">
    <source>
        <dbReference type="Proteomes" id="UP000243342"/>
    </source>
</evidence>
<dbReference type="GO" id="GO:0005829">
    <property type="term" value="C:cytosol"/>
    <property type="evidence" value="ECO:0007669"/>
    <property type="project" value="TreeGrafter"/>
</dbReference>
<sequence length="193" mass="20780">MRVAVLVGSVRAGRVGPAVADWFTALAAARPDLEVDVVDVAEATEHLPLDLSGFRGPYGLDPATAPEVTGRLAAADAFVVVTAEYNHSFPAGLKNLIDWHYTEWQAKPVGFVSYGGVGGGIRAVEALRVVFPELHAMTVRDAVSLHGPWNHLDDNGLPRELAVCESAAKNMLDQLTWWGHALRTARDTRPYGS</sequence>
<dbReference type="Gene3D" id="3.40.50.360">
    <property type="match status" value="1"/>
</dbReference>
<dbReference type="PANTHER" id="PTHR30543:SF21">
    <property type="entry name" value="NAD(P)H-DEPENDENT FMN REDUCTASE LOT6"/>
    <property type="match status" value="1"/>
</dbReference>
<dbReference type="InterPro" id="IPR050712">
    <property type="entry name" value="NAD(P)H-dep_reductase"/>
</dbReference>
<comment type="caution">
    <text evidence="2">The sequence shown here is derived from an EMBL/GenBank/DDBJ whole genome shotgun (WGS) entry which is preliminary data.</text>
</comment>
<name>A0A1J7BDA4_9ACTN</name>
<dbReference type="AlphaFoldDB" id="A0A1J7BDA4"/>